<dbReference type="CDD" id="cd06661">
    <property type="entry name" value="GGCT_like"/>
    <property type="match status" value="1"/>
</dbReference>
<organism evidence="2 3">
    <name type="scientific">Roseomonas fluvialis</name>
    <dbReference type="NCBI Taxonomy" id="1750527"/>
    <lineage>
        <taxon>Bacteria</taxon>
        <taxon>Pseudomonadati</taxon>
        <taxon>Pseudomonadota</taxon>
        <taxon>Alphaproteobacteria</taxon>
        <taxon>Acetobacterales</taxon>
        <taxon>Roseomonadaceae</taxon>
        <taxon>Roseomonas</taxon>
    </lineage>
</organism>
<name>A0ABM7Y0P0_9PROT</name>
<gene>
    <name evidence="2" type="ORF">Rmf_12810</name>
</gene>
<sequence>MPTFLPDPYAAYGSNLWHDQMRRRCPDARVAGSALLQGWRLVVRKYALIERDDAASCPIGLWQVTAACLESLDRYEGPRTYRRVQVPLPGGGVACTYTEIRIRPGPPAAEYVQRLRAGYRDFGFDTVVLEAAVAQSGFSAVAPPPP</sequence>
<dbReference type="InterPro" id="IPR013024">
    <property type="entry name" value="GGCT-like"/>
</dbReference>
<protein>
    <submittedName>
        <fullName evidence="2">Gamma-glutamylcyclotransferase</fullName>
    </submittedName>
</protein>
<evidence type="ECO:0000313" key="2">
    <source>
        <dbReference type="EMBL" id="BDG71352.1"/>
    </source>
</evidence>
<dbReference type="InterPro" id="IPR036568">
    <property type="entry name" value="GGCT-like_sf"/>
</dbReference>
<keyword evidence="3" id="KW-1185">Reference proteome</keyword>
<dbReference type="EMBL" id="AP025637">
    <property type="protein sequence ID" value="BDG71352.1"/>
    <property type="molecule type" value="Genomic_DNA"/>
</dbReference>
<evidence type="ECO:0000259" key="1">
    <source>
        <dbReference type="Pfam" id="PF06094"/>
    </source>
</evidence>
<dbReference type="Gene3D" id="3.10.490.10">
    <property type="entry name" value="Gamma-glutamyl cyclotransferase-like"/>
    <property type="match status" value="1"/>
</dbReference>
<dbReference type="SUPFAM" id="SSF110857">
    <property type="entry name" value="Gamma-glutamyl cyclotransferase-like"/>
    <property type="match status" value="1"/>
</dbReference>
<reference evidence="2 3" key="1">
    <citation type="journal article" date="2016" name="Microbes Environ.">
        <title>Phylogenetically diverse aerobic anoxygenic phototrophic bacteria isolated from epilithic biofilms in Tama river, Japan.</title>
        <authorList>
            <person name="Hirose S."/>
            <person name="Matsuura K."/>
            <person name="Haruta S."/>
        </authorList>
    </citation>
    <scope>NUCLEOTIDE SEQUENCE [LARGE SCALE GENOMIC DNA]</scope>
    <source>
        <strain evidence="2 3">S08</strain>
    </source>
</reference>
<dbReference type="InterPro" id="IPR009288">
    <property type="entry name" value="AIG2-like_dom"/>
</dbReference>
<dbReference type="RefSeq" id="WP_244458630.1">
    <property type="nucleotide sequence ID" value="NZ_AP025637.1"/>
</dbReference>
<dbReference type="Pfam" id="PF06094">
    <property type="entry name" value="GGACT"/>
    <property type="match status" value="1"/>
</dbReference>
<dbReference type="Proteomes" id="UP000831327">
    <property type="component" value="Chromosome"/>
</dbReference>
<proteinExistence type="predicted"/>
<feature type="domain" description="Gamma-glutamylcyclotransferase AIG2-like" evidence="1">
    <location>
        <begin position="10"/>
        <end position="91"/>
    </location>
</feature>
<accession>A0ABM7Y0P0</accession>
<evidence type="ECO:0000313" key="3">
    <source>
        <dbReference type="Proteomes" id="UP000831327"/>
    </source>
</evidence>